<reference evidence="2" key="2">
    <citation type="submission" date="2021-02" db="EMBL/GenBank/DDBJ databases">
        <authorList>
            <person name="Kimball J.A."/>
            <person name="Haas M.W."/>
            <person name="Macchietto M."/>
            <person name="Kono T."/>
            <person name="Duquette J."/>
            <person name="Shao M."/>
        </authorList>
    </citation>
    <scope>NUCLEOTIDE SEQUENCE</scope>
    <source>
        <tissue evidence="2">Fresh leaf tissue</tissue>
    </source>
</reference>
<dbReference type="Proteomes" id="UP000729402">
    <property type="component" value="Unassembled WGS sequence"/>
</dbReference>
<dbReference type="EMBL" id="JAAALK010000282">
    <property type="protein sequence ID" value="KAG8078565.1"/>
    <property type="molecule type" value="Genomic_DNA"/>
</dbReference>
<sequence>MQRREANGDVQNEMVQATATYTTVGKIWIRAGRQYGETTDIPFAEHIRHEWMQGRAKLPHPICYSDEAEEGGRARHSSQRSISA</sequence>
<accession>A0A8J5T921</accession>
<evidence type="ECO:0000313" key="3">
    <source>
        <dbReference type="Proteomes" id="UP000729402"/>
    </source>
</evidence>
<evidence type="ECO:0000256" key="1">
    <source>
        <dbReference type="SAM" id="MobiDB-lite"/>
    </source>
</evidence>
<keyword evidence="3" id="KW-1185">Reference proteome</keyword>
<organism evidence="2 3">
    <name type="scientific">Zizania palustris</name>
    <name type="common">Northern wild rice</name>
    <dbReference type="NCBI Taxonomy" id="103762"/>
    <lineage>
        <taxon>Eukaryota</taxon>
        <taxon>Viridiplantae</taxon>
        <taxon>Streptophyta</taxon>
        <taxon>Embryophyta</taxon>
        <taxon>Tracheophyta</taxon>
        <taxon>Spermatophyta</taxon>
        <taxon>Magnoliopsida</taxon>
        <taxon>Liliopsida</taxon>
        <taxon>Poales</taxon>
        <taxon>Poaceae</taxon>
        <taxon>BOP clade</taxon>
        <taxon>Oryzoideae</taxon>
        <taxon>Oryzeae</taxon>
        <taxon>Zizaniinae</taxon>
        <taxon>Zizania</taxon>
    </lineage>
</organism>
<comment type="caution">
    <text evidence="2">The sequence shown here is derived from an EMBL/GenBank/DDBJ whole genome shotgun (WGS) entry which is preliminary data.</text>
</comment>
<evidence type="ECO:0000313" key="2">
    <source>
        <dbReference type="EMBL" id="KAG8078565.1"/>
    </source>
</evidence>
<gene>
    <name evidence="2" type="ORF">GUJ93_ZPchr0007g5029</name>
</gene>
<feature type="region of interest" description="Disordered" evidence="1">
    <location>
        <begin position="63"/>
        <end position="84"/>
    </location>
</feature>
<reference evidence="2" key="1">
    <citation type="journal article" date="2021" name="bioRxiv">
        <title>Whole Genome Assembly and Annotation of Northern Wild Rice, Zizania palustris L., Supports a Whole Genome Duplication in the Zizania Genus.</title>
        <authorList>
            <person name="Haas M."/>
            <person name="Kono T."/>
            <person name="Macchietto M."/>
            <person name="Millas R."/>
            <person name="McGilp L."/>
            <person name="Shao M."/>
            <person name="Duquette J."/>
            <person name="Hirsch C.N."/>
            <person name="Kimball J."/>
        </authorList>
    </citation>
    <scope>NUCLEOTIDE SEQUENCE</scope>
    <source>
        <tissue evidence="2">Fresh leaf tissue</tissue>
    </source>
</reference>
<proteinExistence type="predicted"/>
<protein>
    <submittedName>
        <fullName evidence="2">Uncharacterized protein</fullName>
    </submittedName>
</protein>
<name>A0A8J5T921_ZIZPA</name>
<dbReference type="AlphaFoldDB" id="A0A8J5T921"/>